<accession>A0A8J3SSF3</accession>
<dbReference type="EMBL" id="BOOK01000008">
    <property type="protein sequence ID" value="GIH99397.1"/>
    <property type="molecule type" value="Genomic_DNA"/>
</dbReference>
<evidence type="ECO:0000256" key="1">
    <source>
        <dbReference type="SAM" id="MobiDB-lite"/>
    </source>
</evidence>
<protein>
    <submittedName>
        <fullName evidence="2">Uncharacterized protein</fullName>
    </submittedName>
</protein>
<sequence length="90" mass="9873">MGDDQGGAADSELTFRHSRRIFGHEAPPRFRPSPLTHPERAPLPGADQGPIDGPFRTTGPPMRARTSEKALEFLRAPGEFTGKHAEVAQW</sequence>
<reference evidence="2" key="1">
    <citation type="submission" date="2021-01" db="EMBL/GenBank/DDBJ databases">
        <title>Whole genome shotgun sequence of Planobispora takensis NBRC 109077.</title>
        <authorList>
            <person name="Komaki H."/>
            <person name="Tamura T."/>
        </authorList>
    </citation>
    <scope>NUCLEOTIDE SEQUENCE</scope>
    <source>
        <strain evidence="2">NBRC 109077</strain>
    </source>
</reference>
<keyword evidence="3" id="KW-1185">Reference proteome</keyword>
<proteinExistence type="predicted"/>
<organism evidence="2 3">
    <name type="scientific">Planobispora takensis</name>
    <dbReference type="NCBI Taxonomy" id="1367882"/>
    <lineage>
        <taxon>Bacteria</taxon>
        <taxon>Bacillati</taxon>
        <taxon>Actinomycetota</taxon>
        <taxon>Actinomycetes</taxon>
        <taxon>Streptosporangiales</taxon>
        <taxon>Streptosporangiaceae</taxon>
        <taxon>Planobispora</taxon>
    </lineage>
</organism>
<evidence type="ECO:0000313" key="3">
    <source>
        <dbReference type="Proteomes" id="UP000634476"/>
    </source>
</evidence>
<name>A0A8J3SSF3_9ACTN</name>
<gene>
    <name evidence="2" type="ORF">Pta02_14060</name>
</gene>
<dbReference type="Proteomes" id="UP000634476">
    <property type="component" value="Unassembled WGS sequence"/>
</dbReference>
<comment type="caution">
    <text evidence="2">The sequence shown here is derived from an EMBL/GenBank/DDBJ whole genome shotgun (WGS) entry which is preliminary data.</text>
</comment>
<evidence type="ECO:0000313" key="2">
    <source>
        <dbReference type="EMBL" id="GIH99397.1"/>
    </source>
</evidence>
<dbReference type="AlphaFoldDB" id="A0A8J3SSF3"/>
<feature type="region of interest" description="Disordered" evidence="1">
    <location>
        <begin position="1"/>
        <end position="65"/>
    </location>
</feature>